<dbReference type="RefSeq" id="WP_021705420.1">
    <property type="nucleotide sequence ID" value="NZ_BATJ01000008.1"/>
</dbReference>
<dbReference type="GO" id="GO:0020037">
    <property type="term" value="F:heme binding"/>
    <property type="evidence" value="ECO:0007669"/>
    <property type="project" value="TreeGrafter"/>
</dbReference>
<dbReference type="GO" id="GO:0022904">
    <property type="term" value="P:respiratory electron transport chain"/>
    <property type="evidence" value="ECO:0007669"/>
    <property type="project" value="InterPro"/>
</dbReference>
<dbReference type="GO" id="GO:0005886">
    <property type="term" value="C:plasma membrane"/>
    <property type="evidence" value="ECO:0007669"/>
    <property type="project" value="UniProtKB-SubCell"/>
</dbReference>
<evidence type="ECO:0000259" key="7">
    <source>
        <dbReference type="Pfam" id="PF01292"/>
    </source>
</evidence>
<dbReference type="Pfam" id="PF01292">
    <property type="entry name" value="Ni_hydr_CYTB"/>
    <property type="match status" value="1"/>
</dbReference>
<evidence type="ECO:0000256" key="5">
    <source>
        <dbReference type="ARBA" id="ARBA00023136"/>
    </source>
</evidence>
<reference evidence="8 9" key="1">
    <citation type="submission" date="2013-09" db="EMBL/GenBank/DDBJ databases">
        <title>Whole genome shotgun sequence of Vibrio proteolyticus NBRC 13287.</title>
        <authorList>
            <person name="Isaki S."/>
            <person name="Hosoyama A."/>
            <person name="Numata M."/>
            <person name="Hashimoto M."/>
            <person name="Hosoyama Y."/>
            <person name="Tsuchikane K."/>
            <person name="Noguchi M."/>
            <person name="Hirakata S."/>
            <person name="Ichikawa N."/>
            <person name="Ohji S."/>
            <person name="Yamazoe A."/>
            <person name="Fujita N."/>
        </authorList>
    </citation>
    <scope>NUCLEOTIDE SEQUENCE [LARGE SCALE GENOMIC DNA]</scope>
    <source>
        <strain evidence="8 9">NBRC 13287</strain>
    </source>
</reference>
<evidence type="ECO:0000313" key="9">
    <source>
        <dbReference type="Proteomes" id="UP000016570"/>
    </source>
</evidence>
<evidence type="ECO:0000256" key="4">
    <source>
        <dbReference type="ARBA" id="ARBA00022989"/>
    </source>
</evidence>
<dbReference type="PANTHER" id="PTHR30485:SF2">
    <property type="entry name" value="BLL0597 PROTEIN"/>
    <property type="match status" value="1"/>
</dbReference>
<evidence type="ECO:0000256" key="3">
    <source>
        <dbReference type="ARBA" id="ARBA00022692"/>
    </source>
</evidence>
<dbReference type="GO" id="GO:0009055">
    <property type="term" value="F:electron transfer activity"/>
    <property type="evidence" value="ECO:0007669"/>
    <property type="project" value="InterPro"/>
</dbReference>
<feature type="transmembrane region" description="Helical" evidence="6">
    <location>
        <begin position="134"/>
        <end position="155"/>
    </location>
</feature>
<comment type="subcellular location">
    <subcellularLocation>
        <location evidence="1">Cell membrane</location>
        <topology evidence="1">Multi-pass membrane protein</topology>
    </subcellularLocation>
</comment>
<dbReference type="eggNOG" id="COG3658">
    <property type="taxonomic scope" value="Bacteria"/>
</dbReference>
<feature type="transmembrane region" description="Helical" evidence="6">
    <location>
        <begin position="94"/>
        <end position="114"/>
    </location>
</feature>
<evidence type="ECO:0000256" key="2">
    <source>
        <dbReference type="ARBA" id="ARBA00022475"/>
    </source>
</evidence>
<feature type="transmembrane region" description="Helical" evidence="6">
    <location>
        <begin position="38"/>
        <end position="56"/>
    </location>
</feature>
<keyword evidence="9" id="KW-1185">Reference proteome</keyword>
<keyword evidence="4 6" id="KW-1133">Transmembrane helix</keyword>
<sequence length="166" mass="18965">MTEPFKWDWVVKATHWTSAILFMANFFVLEKGGQWHEWAGYLILISVIVRLIWGMLTASPARLSHFAPNPAKAVRHLMDVYLFRQDKHNGHNPAGAIMVWVLWSLLIATASSGWGMETDYFWGSDWLEEVHETLANLTMVAVAIHVAAVILMTKLTRKAYLRSMLP</sequence>
<keyword evidence="5 6" id="KW-0472">Membrane</keyword>
<dbReference type="STRING" id="1219065.VPR01S_08_00320"/>
<dbReference type="InterPro" id="IPR011577">
    <property type="entry name" value="Cyt_b561_bac/Ni-Hgenase"/>
</dbReference>
<comment type="caution">
    <text evidence="8">The sequence shown here is derived from an EMBL/GenBank/DDBJ whole genome shotgun (WGS) entry which is preliminary data.</text>
</comment>
<dbReference type="AlphaFoldDB" id="U3BCF0"/>
<feature type="domain" description="Cytochrome b561 bacterial/Ni-hydrogenase" evidence="7">
    <location>
        <begin position="6"/>
        <end position="166"/>
    </location>
</feature>
<dbReference type="InterPro" id="IPR051542">
    <property type="entry name" value="Hydrogenase_cytochrome"/>
</dbReference>
<evidence type="ECO:0000313" key="8">
    <source>
        <dbReference type="EMBL" id="GAD67449.1"/>
    </source>
</evidence>
<organism evidence="8 9">
    <name type="scientific">Vibrio proteolyticus NBRC 13287</name>
    <dbReference type="NCBI Taxonomy" id="1219065"/>
    <lineage>
        <taxon>Bacteria</taxon>
        <taxon>Pseudomonadati</taxon>
        <taxon>Pseudomonadota</taxon>
        <taxon>Gammaproteobacteria</taxon>
        <taxon>Vibrionales</taxon>
        <taxon>Vibrionaceae</taxon>
        <taxon>Vibrio</taxon>
    </lineage>
</organism>
<gene>
    <name evidence="8" type="ORF">VPR01S_08_00320</name>
</gene>
<evidence type="ECO:0000256" key="6">
    <source>
        <dbReference type="SAM" id="Phobius"/>
    </source>
</evidence>
<keyword evidence="2" id="KW-1003">Cell membrane</keyword>
<dbReference type="Proteomes" id="UP000016570">
    <property type="component" value="Unassembled WGS sequence"/>
</dbReference>
<keyword evidence="3 6" id="KW-0812">Transmembrane</keyword>
<dbReference type="PANTHER" id="PTHR30485">
    <property type="entry name" value="NI/FE-HYDROGENASE 1 B-TYPE CYTOCHROME SUBUNIT"/>
    <property type="match status" value="1"/>
</dbReference>
<dbReference type="Gene3D" id="1.20.950.20">
    <property type="entry name" value="Transmembrane di-heme cytochromes, Chain C"/>
    <property type="match status" value="1"/>
</dbReference>
<dbReference type="SUPFAM" id="SSF81342">
    <property type="entry name" value="Transmembrane di-heme cytochromes"/>
    <property type="match status" value="1"/>
</dbReference>
<name>U3BCF0_VIBPR</name>
<proteinExistence type="predicted"/>
<protein>
    <recommendedName>
        <fullName evidence="7">Cytochrome b561 bacterial/Ni-hydrogenase domain-containing protein</fullName>
    </recommendedName>
</protein>
<dbReference type="InterPro" id="IPR016174">
    <property type="entry name" value="Di-haem_cyt_TM"/>
</dbReference>
<evidence type="ECO:0000256" key="1">
    <source>
        <dbReference type="ARBA" id="ARBA00004651"/>
    </source>
</evidence>
<dbReference type="EMBL" id="BATJ01000008">
    <property type="protein sequence ID" value="GAD67449.1"/>
    <property type="molecule type" value="Genomic_DNA"/>
</dbReference>
<accession>U3BCF0</accession>